<dbReference type="InterPro" id="IPR036513">
    <property type="entry name" value="STAS_dom_sf"/>
</dbReference>
<evidence type="ECO:0000313" key="3">
    <source>
        <dbReference type="Proteomes" id="UP001296706"/>
    </source>
</evidence>
<evidence type="ECO:0000313" key="2">
    <source>
        <dbReference type="EMBL" id="NMH82324.1"/>
    </source>
</evidence>
<dbReference type="EMBL" id="JAAXKY010000221">
    <property type="protein sequence ID" value="NMH82324.1"/>
    <property type="molecule type" value="Genomic_DNA"/>
</dbReference>
<proteinExistence type="predicted"/>
<protein>
    <submittedName>
        <fullName evidence="2">STAS domain-containing protein</fullName>
    </submittedName>
</protein>
<feature type="domain" description="STAS" evidence="1">
    <location>
        <begin position="1"/>
        <end position="107"/>
    </location>
</feature>
<organism evidence="2 3">
    <name type="scientific">Pseudonocardia xinjiangensis</name>
    <dbReference type="NCBI Taxonomy" id="75289"/>
    <lineage>
        <taxon>Bacteria</taxon>
        <taxon>Bacillati</taxon>
        <taxon>Actinomycetota</taxon>
        <taxon>Actinomycetes</taxon>
        <taxon>Pseudonocardiales</taxon>
        <taxon>Pseudonocardiaceae</taxon>
        <taxon>Pseudonocardia</taxon>
    </lineage>
</organism>
<dbReference type="RefSeq" id="WP_211175329.1">
    <property type="nucleotide sequence ID" value="NZ_BAAAJH010000005.1"/>
</dbReference>
<keyword evidence="3" id="KW-1185">Reference proteome</keyword>
<dbReference type="Proteomes" id="UP001296706">
    <property type="component" value="Unassembled WGS sequence"/>
</dbReference>
<dbReference type="Pfam" id="PF01740">
    <property type="entry name" value="STAS"/>
    <property type="match status" value="1"/>
</dbReference>
<dbReference type="InterPro" id="IPR002645">
    <property type="entry name" value="STAS_dom"/>
</dbReference>
<gene>
    <name evidence="2" type="ORF">HF577_35210</name>
</gene>
<reference evidence="2 3" key="1">
    <citation type="submission" date="2020-04" db="EMBL/GenBank/DDBJ databases">
        <authorList>
            <person name="Klaysubun C."/>
            <person name="Duangmal K."/>
            <person name="Lipun K."/>
        </authorList>
    </citation>
    <scope>NUCLEOTIDE SEQUENCE [LARGE SCALE GENOMIC DNA]</scope>
    <source>
        <strain evidence="2 3">JCM 11839</strain>
    </source>
</reference>
<dbReference type="SUPFAM" id="SSF52091">
    <property type="entry name" value="SpoIIaa-like"/>
    <property type="match status" value="1"/>
</dbReference>
<sequence length="107" mass="11348">MERHGDATLLHADGEVELATAARLAAELAACSGEILLDLRSVTFIDCAGVTVLVDATRRADVRGGRLRIVPGRAMERLSAILGLAGELHLVNELSLRGRHTRPAVDG</sequence>
<name>A0ABX1RS07_9PSEU</name>
<accession>A0ABX1RS07</accession>
<comment type="caution">
    <text evidence="2">The sequence shown here is derived from an EMBL/GenBank/DDBJ whole genome shotgun (WGS) entry which is preliminary data.</text>
</comment>
<dbReference type="PROSITE" id="PS50801">
    <property type="entry name" value="STAS"/>
    <property type="match status" value="1"/>
</dbReference>
<dbReference type="Gene3D" id="3.30.750.24">
    <property type="entry name" value="STAS domain"/>
    <property type="match status" value="1"/>
</dbReference>
<evidence type="ECO:0000259" key="1">
    <source>
        <dbReference type="PROSITE" id="PS50801"/>
    </source>
</evidence>